<dbReference type="PANTHER" id="PTHR35498">
    <property type="entry name" value="PROTEIN LOW PSII ACCUMULATION 1, CHLOROPLASTIC"/>
    <property type="match status" value="1"/>
</dbReference>
<sequence>MVVPVTSFMAAAHASYNICGTPSFRRRNENCNYLSYFSSQFTNLRQTVFSRIINCKTQGMVPCKKKRNFSSITCSAANKPSPSTEISSAAKIRSEVISPFRSVRMFFYLAFMASGALGGLIAATQLIAALANPSRAAEVPDIAKGLGVDIGAVSIFAFLYSRENNAKNAQLVKLSREENLSNLKLRVNENRIISISSLRGAARLVICAGPAPFILESFRLSEPFTQRLLERGVLVVPFATDGNLPSFEFDESEEMKDVTAKRMRLWQLAPVYISEWSKWLDEQKKLAGVSLESPVYLSLRMDGRVRGSGVGYPPWNAFVAQLPPLKGMWSGLLDGMDGRVL</sequence>
<keyword evidence="1" id="KW-1133">Transmembrane helix</keyword>
<proteinExistence type="predicted"/>
<keyword evidence="1" id="KW-0472">Membrane</keyword>
<dbReference type="EMBL" id="GGEC01021864">
    <property type="protein sequence ID" value="MBX02348.1"/>
    <property type="molecule type" value="Transcribed_RNA"/>
</dbReference>
<dbReference type="PANTHER" id="PTHR35498:SF1">
    <property type="entry name" value="LOW PSII ACCUMULATION-LIKE PROTEIN"/>
    <property type="match status" value="1"/>
</dbReference>
<dbReference type="Pfam" id="PF11998">
    <property type="entry name" value="DUF3493"/>
    <property type="match status" value="1"/>
</dbReference>
<reference evidence="2" key="1">
    <citation type="submission" date="2018-02" db="EMBL/GenBank/DDBJ databases">
        <title>Rhizophora mucronata_Transcriptome.</title>
        <authorList>
            <person name="Meera S.P."/>
            <person name="Sreeshan A."/>
            <person name="Augustine A."/>
        </authorList>
    </citation>
    <scope>NUCLEOTIDE SEQUENCE</scope>
    <source>
        <tissue evidence="2">Leaf</tissue>
    </source>
</reference>
<evidence type="ECO:0000256" key="1">
    <source>
        <dbReference type="SAM" id="Phobius"/>
    </source>
</evidence>
<accession>A0A2P2K9D5</accession>
<protein>
    <submittedName>
        <fullName evidence="2">Uncharacterized protein MANES_13G042300</fullName>
    </submittedName>
</protein>
<evidence type="ECO:0000313" key="2">
    <source>
        <dbReference type="EMBL" id="MBX02348.1"/>
    </source>
</evidence>
<name>A0A2P2K9D5_RHIMU</name>
<keyword evidence="1" id="KW-0812">Transmembrane</keyword>
<dbReference type="InterPro" id="IPR021883">
    <property type="entry name" value="LPA1-like"/>
</dbReference>
<dbReference type="AlphaFoldDB" id="A0A2P2K9D5"/>
<feature type="transmembrane region" description="Helical" evidence="1">
    <location>
        <begin position="106"/>
        <end position="130"/>
    </location>
</feature>
<organism evidence="2">
    <name type="scientific">Rhizophora mucronata</name>
    <name type="common">Asiatic mangrove</name>
    <dbReference type="NCBI Taxonomy" id="61149"/>
    <lineage>
        <taxon>Eukaryota</taxon>
        <taxon>Viridiplantae</taxon>
        <taxon>Streptophyta</taxon>
        <taxon>Embryophyta</taxon>
        <taxon>Tracheophyta</taxon>
        <taxon>Spermatophyta</taxon>
        <taxon>Magnoliopsida</taxon>
        <taxon>eudicotyledons</taxon>
        <taxon>Gunneridae</taxon>
        <taxon>Pentapetalae</taxon>
        <taxon>rosids</taxon>
        <taxon>fabids</taxon>
        <taxon>Malpighiales</taxon>
        <taxon>Rhizophoraceae</taxon>
        <taxon>Rhizophora</taxon>
    </lineage>
</organism>